<protein>
    <submittedName>
        <fullName evidence="1">Uncharacterized protein</fullName>
    </submittedName>
</protein>
<evidence type="ECO:0000313" key="1">
    <source>
        <dbReference type="EMBL" id="JAS40043.1"/>
    </source>
</evidence>
<proteinExistence type="predicted"/>
<name>A0A1B6EQJ7_9HEMI</name>
<dbReference type="EMBL" id="GECZ01029726">
    <property type="protein sequence ID" value="JAS40043.1"/>
    <property type="molecule type" value="Transcribed_RNA"/>
</dbReference>
<gene>
    <name evidence="1" type="ORF">g.47284</name>
</gene>
<feature type="non-terminal residue" evidence="1">
    <location>
        <position position="1"/>
    </location>
</feature>
<reference evidence="1" key="1">
    <citation type="submission" date="2015-11" db="EMBL/GenBank/DDBJ databases">
        <title>De novo transcriptome assembly of four potential Pierce s Disease insect vectors from Arizona vineyards.</title>
        <authorList>
            <person name="Tassone E.E."/>
        </authorList>
    </citation>
    <scope>NUCLEOTIDE SEQUENCE</scope>
</reference>
<sequence>DLNTIFRIRPPLPPLSMQNLHLTTKSDPFLNFMFLLSQFLIERHLFGDSKNQPDDIFHSPLLSFEETDCEEDFQKLSIVCDLIELEKTESSFIKNQTLAYFEEFEKLKPS</sequence>
<accession>A0A1B6EQJ7</accession>
<dbReference type="AlphaFoldDB" id="A0A1B6EQJ7"/>
<organism evidence="1">
    <name type="scientific">Cuerna arida</name>
    <dbReference type="NCBI Taxonomy" id="1464854"/>
    <lineage>
        <taxon>Eukaryota</taxon>
        <taxon>Metazoa</taxon>
        <taxon>Ecdysozoa</taxon>
        <taxon>Arthropoda</taxon>
        <taxon>Hexapoda</taxon>
        <taxon>Insecta</taxon>
        <taxon>Pterygota</taxon>
        <taxon>Neoptera</taxon>
        <taxon>Paraneoptera</taxon>
        <taxon>Hemiptera</taxon>
        <taxon>Auchenorrhyncha</taxon>
        <taxon>Membracoidea</taxon>
        <taxon>Cicadellidae</taxon>
        <taxon>Cicadellinae</taxon>
        <taxon>Proconiini</taxon>
        <taxon>Cuerna</taxon>
    </lineage>
</organism>
<feature type="non-terminal residue" evidence="1">
    <location>
        <position position="110"/>
    </location>
</feature>